<proteinExistence type="predicted"/>
<gene>
    <name evidence="1" type="ORF">A4A49_17313</name>
</gene>
<name>A0A314KZA1_NICAT</name>
<dbReference type="AlphaFoldDB" id="A0A314KZA1"/>
<organism evidence="1 2">
    <name type="scientific">Nicotiana attenuata</name>
    <name type="common">Coyote tobacco</name>
    <dbReference type="NCBI Taxonomy" id="49451"/>
    <lineage>
        <taxon>Eukaryota</taxon>
        <taxon>Viridiplantae</taxon>
        <taxon>Streptophyta</taxon>
        <taxon>Embryophyta</taxon>
        <taxon>Tracheophyta</taxon>
        <taxon>Spermatophyta</taxon>
        <taxon>Magnoliopsida</taxon>
        <taxon>eudicotyledons</taxon>
        <taxon>Gunneridae</taxon>
        <taxon>Pentapetalae</taxon>
        <taxon>asterids</taxon>
        <taxon>lamiids</taxon>
        <taxon>Solanales</taxon>
        <taxon>Solanaceae</taxon>
        <taxon>Nicotianoideae</taxon>
        <taxon>Nicotianeae</taxon>
        <taxon>Nicotiana</taxon>
    </lineage>
</organism>
<dbReference type="Gramene" id="OIT34099">
    <property type="protein sequence ID" value="OIT34099"/>
    <property type="gene ID" value="A4A49_17313"/>
</dbReference>
<accession>A0A314KZA1</accession>
<reference evidence="1" key="1">
    <citation type="submission" date="2016-11" db="EMBL/GenBank/DDBJ databases">
        <title>The genome of Nicotiana attenuata.</title>
        <authorList>
            <person name="Xu S."/>
            <person name="Brockmoeller T."/>
            <person name="Gaquerel E."/>
            <person name="Navarro A."/>
            <person name="Kuhl H."/>
            <person name="Gase K."/>
            <person name="Ling Z."/>
            <person name="Zhou W."/>
            <person name="Kreitzer C."/>
            <person name="Stanke M."/>
            <person name="Tang H."/>
            <person name="Lyons E."/>
            <person name="Pandey P."/>
            <person name="Pandey S.P."/>
            <person name="Timmermann B."/>
            <person name="Baldwin I.T."/>
        </authorList>
    </citation>
    <scope>NUCLEOTIDE SEQUENCE [LARGE SCALE GENOMIC DNA]</scope>
    <source>
        <strain evidence="1">UT</strain>
    </source>
</reference>
<protein>
    <submittedName>
        <fullName evidence="1">Uncharacterized protein</fullName>
    </submittedName>
</protein>
<evidence type="ECO:0000313" key="2">
    <source>
        <dbReference type="Proteomes" id="UP000187609"/>
    </source>
</evidence>
<comment type="caution">
    <text evidence="1">The sequence shown here is derived from an EMBL/GenBank/DDBJ whole genome shotgun (WGS) entry which is preliminary data.</text>
</comment>
<dbReference type="EMBL" id="MJEQ01000770">
    <property type="protein sequence ID" value="OIT34099.1"/>
    <property type="molecule type" value="Genomic_DNA"/>
</dbReference>
<evidence type="ECO:0000313" key="1">
    <source>
        <dbReference type="EMBL" id="OIT34099.1"/>
    </source>
</evidence>
<keyword evidence="2" id="KW-1185">Reference proteome</keyword>
<sequence length="159" mass="16835">MPGIYYTATAGALNATTDRVITSNKFVQPMDGDKAGIKDAKLPTNLVENQATAGVQAARLRAGTTVDHVDVMEVEYAVSTGSKAVNVEAKHPQSATGMEQAFPGIVKHTGALNAPVDRVASRFGATDYATEGSNIKGAIGFHDKRDDREVLQISRSNCE</sequence>
<dbReference type="Proteomes" id="UP000187609">
    <property type="component" value="Unassembled WGS sequence"/>
</dbReference>